<sequence>MRPIIKQDVAIYAPQVDLEMKQAKDVCEILISNSATIRSLSLKAVYFSFENIEKFDEGAVILIAKALLAMQNKVGVMVAFIGYDDKQFQKLKVLFPNKSLPLFRTETMANILLGVKLPAFNQTIIYYDTDQIMQTLISQELDAKGANVICTHTPQDFMEKKREYLEKALYLYDIYFDVTGNFIPVNISNGVVVYTLGKKVDKSISFSFNTQAHNSRLREGYRAFIFNASDTKEFNLAVLDFIMSLALNNARFDAYIAICGLKSNIDKDKLCLCYRSHIVFFDSIEECIKDTKFLELAKSYQQKEKNRKGLTKHLVAQLPIFINASIETLSSLTGGEAKKTDYKVTPYVKTNEQDIMGAMISFEGDITGVVALSFAKSLVKEASMMLLGEECQSDEELLDVISEFTNIIAGRSKAILAEHHISISISLPKACKNEDMIVKMLEGKQGVQINLLLNNKPLILFLAH</sequence>
<dbReference type="InterPro" id="IPR028976">
    <property type="entry name" value="CheC-like_sf"/>
</dbReference>
<dbReference type="PANTHER" id="PTHR39452">
    <property type="entry name" value="CHEY-P PHOSPHATASE CHEX"/>
    <property type="match status" value="1"/>
</dbReference>
<comment type="caution">
    <text evidence="3">The sequence shown here is derived from an EMBL/GenBank/DDBJ whole genome shotgun (WGS) entry which is preliminary data.</text>
</comment>
<dbReference type="CDD" id="cd17906">
    <property type="entry name" value="CheX"/>
    <property type="match status" value="1"/>
</dbReference>
<reference evidence="3 4" key="1">
    <citation type="submission" date="2017-03" db="EMBL/GenBank/DDBJ databases">
        <title>Genomic and clinical evidence uncovers the enterohepatic species Helicobacter valdiviensis as a potential human intestinal pathogen.</title>
        <authorList>
            <person name="Fresia P."/>
            <person name="Jara R."/>
            <person name="Sierra R."/>
            <person name="Ferres I."/>
            <person name="Greif G."/>
            <person name="Iraola G."/>
            <person name="Collado L."/>
        </authorList>
    </citation>
    <scope>NUCLEOTIDE SEQUENCE [LARGE SCALE GENOMIC DNA]</scope>
    <source>
        <strain evidence="3 4">WBE14</strain>
    </source>
</reference>
<dbReference type="Proteomes" id="UP000249746">
    <property type="component" value="Unassembled WGS sequence"/>
</dbReference>
<proteinExistence type="predicted"/>
<keyword evidence="4" id="KW-1185">Reference proteome</keyword>
<dbReference type="OrthoDB" id="5351934at2"/>
<evidence type="ECO:0000256" key="1">
    <source>
        <dbReference type="ARBA" id="ARBA00022500"/>
    </source>
</evidence>
<organism evidence="3 4">
    <name type="scientific">Helicobacter valdiviensis</name>
    <dbReference type="NCBI Taxonomy" id="1458358"/>
    <lineage>
        <taxon>Bacteria</taxon>
        <taxon>Pseudomonadati</taxon>
        <taxon>Campylobacterota</taxon>
        <taxon>Epsilonproteobacteria</taxon>
        <taxon>Campylobacterales</taxon>
        <taxon>Helicobacteraceae</taxon>
        <taxon>Helicobacter</taxon>
    </lineage>
</organism>
<dbReference type="RefSeq" id="WP_111229556.1">
    <property type="nucleotide sequence ID" value="NZ_NBIU01000008.1"/>
</dbReference>
<dbReference type="Gene3D" id="3.40.1550.10">
    <property type="entry name" value="CheC-like"/>
    <property type="match status" value="1"/>
</dbReference>
<evidence type="ECO:0000259" key="2">
    <source>
        <dbReference type="Pfam" id="PF13690"/>
    </source>
</evidence>
<dbReference type="Pfam" id="PF13690">
    <property type="entry name" value="CheX"/>
    <property type="match status" value="1"/>
</dbReference>
<dbReference type="SUPFAM" id="SSF103039">
    <property type="entry name" value="CheC-like"/>
    <property type="match status" value="1"/>
</dbReference>
<evidence type="ECO:0000313" key="4">
    <source>
        <dbReference type="Proteomes" id="UP000249746"/>
    </source>
</evidence>
<keyword evidence="1" id="KW-0145">Chemotaxis</keyword>
<name>A0A2W6MWU9_9HELI</name>
<dbReference type="EMBL" id="NBIU01000008">
    <property type="protein sequence ID" value="PZT48391.1"/>
    <property type="molecule type" value="Genomic_DNA"/>
</dbReference>
<dbReference type="AlphaFoldDB" id="A0A2W6MWU9"/>
<evidence type="ECO:0000313" key="3">
    <source>
        <dbReference type="EMBL" id="PZT48391.1"/>
    </source>
</evidence>
<feature type="domain" description="Chemotaxis phosphatase CheX-like" evidence="2">
    <location>
        <begin position="357"/>
        <end position="450"/>
    </location>
</feature>
<dbReference type="PANTHER" id="PTHR39452:SF1">
    <property type="entry name" value="CHEY-P PHOSPHATASE CHEX"/>
    <property type="match status" value="1"/>
</dbReference>
<dbReference type="InterPro" id="IPR038756">
    <property type="entry name" value="CheX-like"/>
</dbReference>
<accession>A0A2W6MWU9</accession>
<dbReference type="GO" id="GO:0006935">
    <property type="term" value="P:chemotaxis"/>
    <property type="evidence" value="ECO:0007669"/>
    <property type="project" value="UniProtKB-KW"/>
</dbReference>
<dbReference type="InterPro" id="IPR028051">
    <property type="entry name" value="CheX-like_dom"/>
</dbReference>
<gene>
    <name evidence="3" type="ORF">B6S12_04145</name>
</gene>
<protein>
    <submittedName>
        <fullName evidence="3">Chemotaxis protein CheX</fullName>
    </submittedName>
</protein>